<accession>X1CID9</accession>
<sequence length="97" mass="10599">REEGDEIVPGEPITKPKSPEEIISKPSSIEKPRNNITVATAQIPTSIQALTEGNISVHIEVRIEAKPSDLDELGPKLKKVLKSLSEKEETVDESEEG</sequence>
<comment type="caution">
    <text evidence="2">The sequence shown here is derived from an EMBL/GenBank/DDBJ whole genome shotgun (WGS) entry which is preliminary data.</text>
</comment>
<feature type="non-terminal residue" evidence="2">
    <location>
        <position position="1"/>
    </location>
</feature>
<dbReference type="EMBL" id="BART01033440">
    <property type="protein sequence ID" value="GAH07442.1"/>
    <property type="molecule type" value="Genomic_DNA"/>
</dbReference>
<evidence type="ECO:0000256" key="1">
    <source>
        <dbReference type="SAM" id="MobiDB-lite"/>
    </source>
</evidence>
<name>X1CID9_9ZZZZ</name>
<gene>
    <name evidence="2" type="ORF">S01H4_57467</name>
</gene>
<reference evidence="2" key="1">
    <citation type="journal article" date="2014" name="Front. Microbiol.">
        <title>High frequency of phylogenetically diverse reductive dehalogenase-homologous genes in deep subseafloor sedimentary metagenomes.</title>
        <authorList>
            <person name="Kawai M."/>
            <person name="Futagami T."/>
            <person name="Toyoda A."/>
            <person name="Takaki Y."/>
            <person name="Nishi S."/>
            <person name="Hori S."/>
            <person name="Arai W."/>
            <person name="Tsubouchi T."/>
            <person name="Morono Y."/>
            <person name="Uchiyama I."/>
            <person name="Ito T."/>
            <person name="Fujiyama A."/>
            <person name="Inagaki F."/>
            <person name="Takami H."/>
        </authorList>
    </citation>
    <scope>NUCLEOTIDE SEQUENCE</scope>
    <source>
        <strain evidence="2">Expedition CK06-06</strain>
    </source>
</reference>
<feature type="region of interest" description="Disordered" evidence="1">
    <location>
        <begin position="1"/>
        <end position="26"/>
    </location>
</feature>
<organism evidence="2">
    <name type="scientific">marine sediment metagenome</name>
    <dbReference type="NCBI Taxonomy" id="412755"/>
    <lineage>
        <taxon>unclassified sequences</taxon>
        <taxon>metagenomes</taxon>
        <taxon>ecological metagenomes</taxon>
    </lineage>
</organism>
<dbReference type="AlphaFoldDB" id="X1CID9"/>
<proteinExistence type="predicted"/>
<feature type="compositionally biased region" description="Basic and acidic residues" evidence="1">
    <location>
        <begin position="17"/>
        <end position="26"/>
    </location>
</feature>
<protein>
    <submittedName>
        <fullName evidence="2">Uncharacterized protein</fullName>
    </submittedName>
</protein>
<evidence type="ECO:0000313" key="2">
    <source>
        <dbReference type="EMBL" id="GAH07442.1"/>
    </source>
</evidence>